<keyword evidence="1" id="KW-0812">Transmembrane</keyword>
<name>A0ABW1G4G7_9ACTN</name>
<evidence type="ECO:0000313" key="2">
    <source>
        <dbReference type="EMBL" id="MFC5908046.1"/>
    </source>
</evidence>
<comment type="caution">
    <text evidence="2">The sequence shown here is derived from an EMBL/GenBank/DDBJ whole genome shotgun (WGS) entry which is preliminary data.</text>
</comment>
<feature type="transmembrane region" description="Helical" evidence="1">
    <location>
        <begin position="129"/>
        <end position="150"/>
    </location>
</feature>
<feature type="transmembrane region" description="Helical" evidence="1">
    <location>
        <begin position="170"/>
        <end position="188"/>
    </location>
</feature>
<evidence type="ECO:0000313" key="3">
    <source>
        <dbReference type="Proteomes" id="UP001596174"/>
    </source>
</evidence>
<feature type="transmembrane region" description="Helical" evidence="1">
    <location>
        <begin position="253"/>
        <end position="274"/>
    </location>
</feature>
<evidence type="ECO:0000256" key="1">
    <source>
        <dbReference type="SAM" id="Phobius"/>
    </source>
</evidence>
<dbReference type="RefSeq" id="WP_380583052.1">
    <property type="nucleotide sequence ID" value="NZ_JBHSQJ010000048.1"/>
</dbReference>
<sequence>MTALALAPAREPRPRFRHLLAAEWTKLRSLRSTRWTLLLAALVVLALAFDSALADYRNWPRYGADVRAEFLPAWALNDAFGTEAAFVLMLTCGCVGALAVTGEFASGLLRTSVAAVPDRRALMAAKATVLAAALAGYGLLLAVLACWLSQAVLSGRHTGLSLGDPVALRATLAAALLAPISGLAGLGLGAVARHTAAAIVAVVVVLLLVPAFLRDDHYWPALVDHATLLFSWGRISGSGRQHGPGAPYPTTMAGAWIAYAVWSSLAALTAVSSLNRRDL</sequence>
<reference evidence="3" key="1">
    <citation type="journal article" date="2019" name="Int. J. Syst. Evol. Microbiol.">
        <title>The Global Catalogue of Microorganisms (GCM) 10K type strain sequencing project: providing services to taxonomists for standard genome sequencing and annotation.</title>
        <authorList>
            <consortium name="The Broad Institute Genomics Platform"/>
            <consortium name="The Broad Institute Genome Sequencing Center for Infectious Disease"/>
            <person name="Wu L."/>
            <person name="Ma J."/>
        </authorList>
    </citation>
    <scope>NUCLEOTIDE SEQUENCE [LARGE SCALE GENOMIC DNA]</scope>
    <source>
        <strain evidence="3">JCM 4816</strain>
    </source>
</reference>
<accession>A0ABW1G4G7</accession>
<gene>
    <name evidence="2" type="ORF">ACFP3V_12580</name>
</gene>
<dbReference type="EMBL" id="JBHSQJ010000048">
    <property type="protein sequence ID" value="MFC5908046.1"/>
    <property type="molecule type" value="Genomic_DNA"/>
</dbReference>
<protein>
    <submittedName>
        <fullName evidence="2">ABC transporter permease</fullName>
    </submittedName>
</protein>
<feature type="transmembrane region" description="Helical" evidence="1">
    <location>
        <begin position="84"/>
        <end position="109"/>
    </location>
</feature>
<keyword evidence="1" id="KW-0472">Membrane</keyword>
<keyword evidence="3" id="KW-1185">Reference proteome</keyword>
<feature type="transmembrane region" description="Helical" evidence="1">
    <location>
        <begin position="195"/>
        <end position="213"/>
    </location>
</feature>
<proteinExistence type="predicted"/>
<organism evidence="2 3">
    <name type="scientific">Streptacidiphilus monticola</name>
    <dbReference type="NCBI Taxonomy" id="2161674"/>
    <lineage>
        <taxon>Bacteria</taxon>
        <taxon>Bacillati</taxon>
        <taxon>Actinomycetota</taxon>
        <taxon>Actinomycetes</taxon>
        <taxon>Kitasatosporales</taxon>
        <taxon>Streptomycetaceae</taxon>
        <taxon>Streptacidiphilus</taxon>
    </lineage>
</organism>
<keyword evidence="1" id="KW-1133">Transmembrane helix</keyword>
<dbReference type="Pfam" id="PF12730">
    <property type="entry name" value="ABC2_membrane_4"/>
    <property type="match status" value="1"/>
</dbReference>
<dbReference type="Proteomes" id="UP001596174">
    <property type="component" value="Unassembled WGS sequence"/>
</dbReference>